<protein>
    <submittedName>
        <fullName evidence="4">Serine phosphatase RsbU (Regulator of sigma subunit)/PAS domain-containing protein</fullName>
    </submittedName>
</protein>
<proteinExistence type="predicted"/>
<organism evidence="4 5">
    <name type="scientific">Streptomyces avidinii</name>
    <dbReference type="NCBI Taxonomy" id="1895"/>
    <lineage>
        <taxon>Bacteria</taxon>
        <taxon>Bacillati</taxon>
        <taxon>Actinomycetota</taxon>
        <taxon>Actinomycetes</taxon>
        <taxon>Kitasatosporales</taxon>
        <taxon>Streptomycetaceae</taxon>
        <taxon>Streptomyces</taxon>
    </lineage>
</organism>
<reference evidence="4 5" key="1">
    <citation type="submission" date="2021-03" db="EMBL/GenBank/DDBJ databases">
        <title>Genomic Encyclopedia of Type Strains, Phase IV (KMG-IV): sequencing the most valuable type-strain genomes for metagenomic binning, comparative biology and taxonomic classification.</title>
        <authorList>
            <person name="Goeker M."/>
        </authorList>
    </citation>
    <scope>NUCLEOTIDE SEQUENCE [LARGE SCALE GENOMIC DNA]</scope>
    <source>
        <strain evidence="4 5">DSM 40526</strain>
    </source>
</reference>
<dbReference type="Pfam" id="PF03861">
    <property type="entry name" value="ANTAR"/>
    <property type="match status" value="1"/>
</dbReference>
<keyword evidence="5" id="KW-1185">Reference proteome</keyword>
<comment type="caution">
    <text evidence="4">The sequence shown here is derived from an EMBL/GenBank/DDBJ whole genome shotgun (WGS) entry which is preliminary data.</text>
</comment>
<feature type="region of interest" description="Disordered" evidence="2">
    <location>
        <begin position="1"/>
        <end position="27"/>
    </location>
</feature>
<dbReference type="InterPro" id="IPR036457">
    <property type="entry name" value="PPM-type-like_dom_sf"/>
</dbReference>
<sequence length="799" mass="86706">MTKDADRAGDAASEVPALTGTVDERRSEAGEIAARASETALLERAKGVVMAQEHVSAAQAYDRLLLRARVRGRSLREECWSTLGRTGSDERPRTADTGPEATAQQEPLPFRAARYVSRDRTLLRNLAAGLKAVRTADEAAQVLRAVFAGPMGTDAVMIYARAPEDGLDLLGSAGVDDRIVTQWSHTPPLPGLAPLEALDAGTALWLEHPARDAQRHLLIGGEPERWPSRAWLPVLRTGNGSAPVAIGLFRTVHGEFDAVMRDTLLRAVPPVAAALDDLAEGRAESTAPEDIASVQTMLDALSGPAVLLSAVRSAGGDVEDFRVEAAAPGSVDVAGRQGKELVGRTVLETYPTVAGTPLWEGYLETLATGAVYDGEPFTYRETAGGIPHESLYSVRAARLEGRLLVSWMRHDTSDRETRRLDDMQRLGNLGWADWDLVKDTITWSEQVYEIFQRDPELGPMGLDELPRHLVPEDITLLGGTVERLLVEGKAVDQGFRITTAIGVRHLRIVAEARLDVDGTPVEVHGFFQDMTNLREAERALRDSEQAVLTHKNKLQAERNLAVRLQETLLPSPEQSLRLPGLAVVVAYLPADSGVNVGGDWYSAIELPDHDALLVVGDVAGHGLEAVATMAQLRFTAKGMAITGSSLPNVLHKLNTLLLHTRRGSRDDTATATMVMARYQLDRRQLTWARAGHLPPLLIRRGAATFLEQPPGTLLGATAGLVYEEAAITLQPDDQLLFYTDGLVEKPGEDVDTGLTRLAEHAVRLSRSCQPHLLAQALARERGERRDDICVMSVHITGDS</sequence>
<dbReference type="Gene3D" id="3.60.40.10">
    <property type="entry name" value="PPM-type phosphatase domain"/>
    <property type="match status" value="1"/>
</dbReference>
<feature type="region of interest" description="Disordered" evidence="2">
    <location>
        <begin position="83"/>
        <end position="103"/>
    </location>
</feature>
<dbReference type="SUPFAM" id="SSF81606">
    <property type="entry name" value="PP2C-like"/>
    <property type="match status" value="1"/>
</dbReference>
<dbReference type="InterPro" id="IPR005561">
    <property type="entry name" value="ANTAR"/>
</dbReference>
<dbReference type="SMART" id="SM00331">
    <property type="entry name" value="PP2C_SIG"/>
    <property type="match status" value="1"/>
</dbReference>
<dbReference type="InterPro" id="IPR036388">
    <property type="entry name" value="WH-like_DNA-bd_sf"/>
</dbReference>
<evidence type="ECO:0000313" key="4">
    <source>
        <dbReference type="EMBL" id="MBP2034872.1"/>
    </source>
</evidence>
<dbReference type="Gene3D" id="3.30.450.20">
    <property type="entry name" value="PAS domain"/>
    <property type="match status" value="1"/>
</dbReference>
<gene>
    <name evidence="4" type="ORF">J2Z77_000656</name>
</gene>
<evidence type="ECO:0000256" key="1">
    <source>
        <dbReference type="ARBA" id="ARBA00022801"/>
    </source>
</evidence>
<evidence type="ECO:0000256" key="2">
    <source>
        <dbReference type="SAM" id="MobiDB-lite"/>
    </source>
</evidence>
<dbReference type="PANTHER" id="PTHR43156:SF2">
    <property type="entry name" value="STAGE II SPORULATION PROTEIN E"/>
    <property type="match status" value="1"/>
</dbReference>
<evidence type="ECO:0000259" key="3">
    <source>
        <dbReference type="PROSITE" id="PS50921"/>
    </source>
</evidence>
<dbReference type="InterPro" id="IPR001932">
    <property type="entry name" value="PPM-type_phosphatase-like_dom"/>
</dbReference>
<feature type="domain" description="ANTAR" evidence="3">
    <location>
        <begin position="22"/>
        <end position="83"/>
    </location>
</feature>
<dbReference type="SMART" id="SM01012">
    <property type="entry name" value="ANTAR"/>
    <property type="match status" value="1"/>
</dbReference>
<keyword evidence="1" id="KW-0378">Hydrolase</keyword>
<dbReference type="Pfam" id="PF07228">
    <property type="entry name" value="SpoIIE"/>
    <property type="match status" value="1"/>
</dbReference>
<dbReference type="Gene3D" id="1.10.10.10">
    <property type="entry name" value="Winged helix-like DNA-binding domain superfamily/Winged helix DNA-binding domain"/>
    <property type="match status" value="1"/>
</dbReference>
<dbReference type="PANTHER" id="PTHR43156">
    <property type="entry name" value="STAGE II SPORULATION PROTEIN E-RELATED"/>
    <property type="match status" value="1"/>
</dbReference>
<accession>A0ABS4KXX5</accession>
<dbReference type="Proteomes" id="UP001519310">
    <property type="component" value="Unassembled WGS sequence"/>
</dbReference>
<dbReference type="EMBL" id="JAGGLQ010000001">
    <property type="protein sequence ID" value="MBP2034872.1"/>
    <property type="molecule type" value="Genomic_DNA"/>
</dbReference>
<name>A0ABS4KXX5_STRAV</name>
<dbReference type="PROSITE" id="PS50921">
    <property type="entry name" value="ANTAR"/>
    <property type="match status" value="1"/>
</dbReference>
<dbReference type="InterPro" id="IPR052016">
    <property type="entry name" value="Bact_Sigma-Reg"/>
</dbReference>
<evidence type="ECO:0000313" key="5">
    <source>
        <dbReference type="Proteomes" id="UP001519310"/>
    </source>
</evidence>
<dbReference type="RefSeq" id="WP_189965583.1">
    <property type="nucleotide sequence ID" value="NZ_BMVL01000002.1"/>
</dbReference>